<comment type="caution">
    <text evidence="2">The sequence shown here is derived from an EMBL/GenBank/DDBJ whole genome shotgun (WGS) entry which is preliminary data.</text>
</comment>
<keyword evidence="3" id="KW-1185">Reference proteome</keyword>
<feature type="compositionally biased region" description="Acidic residues" evidence="1">
    <location>
        <begin position="283"/>
        <end position="296"/>
    </location>
</feature>
<dbReference type="EMBL" id="VIVR01000001">
    <property type="protein sequence ID" value="TWE17131.1"/>
    <property type="molecule type" value="Genomic_DNA"/>
</dbReference>
<organism evidence="2 3">
    <name type="scientific">Kitasatospora atroaurantiaca</name>
    <dbReference type="NCBI Taxonomy" id="285545"/>
    <lineage>
        <taxon>Bacteria</taxon>
        <taxon>Bacillati</taxon>
        <taxon>Actinomycetota</taxon>
        <taxon>Actinomycetes</taxon>
        <taxon>Kitasatosporales</taxon>
        <taxon>Streptomycetaceae</taxon>
        <taxon>Kitasatospora</taxon>
    </lineage>
</organism>
<feature type="region of interest" description="Disordered" evidence="1">
    <location>
        <begin position="283"/>
        <end position="313"/>
    </location>
</feature>
<sequence>MTASTDLWAGITELNYTRPEYDTAHAYYTGRVSEVFSSARVRRALERTHMGHHLNYCKIPVNAVTDRLELAAVTSTDPLAAKVLDALWEFNSLDLEAPNVHRRAGELGDAYIIAVPIEDESGKVTGVEMHYNSPMTVRVFYSEENPREKAFAVKRWCERSSLGEVVRAEVYYDDRTQRWTTGPGSSGHNEADWMHWLADPVAPAEGQEPPPADDASWEIPNKSGEIPVFHFRSDQPYGIPEHEGAYGCQDAINKLIITHLSTVDYQAFPQRYGLTEAMTTDTGDLDASDFDDDDFPADPASGPTDSGDDSDLKSGPGEMWLLRGYKEVGQFQAANPGVFFDPAAFYTRAMATLTDTPLRRFDTTGGGTHNPSGESLRRDEAPFVKKIRNRQLSYGATWKDLFGYCLRLFGITAPVDVRWAAAASVDDEAGWTTAGLKSKLGVPQRQLLLEAGYTEEQVTAWLETPTDDAAELSRHLMDISVFSEIAQRIGTAISLGALDAAQAQDLLNPLMVALLGQPETAAAA</sequence>
<dbReference type="AlphaFoldDB" id="A0A561END3"/>
<reference evidence="2 3" key="1">
    <citation type="submission" date="2019-06" db="EMBL/GenBank/DDBJ databases">
        <title>Sequencing the genomes of 1000 actinobacteria strains.</title>
        <authorList>
            <person name="Klenk H.-P."/>
        </authorList>
    </citation>
    <scope>NUCLEOTIDE SEQUENCE [LARGE SCALE GENOMIC DNA]</scope>
    <source>
        <strain evidence="2 3">DSM 41649</strain>
    </source>
</reference>
<gene>
    <name evidence="2" type="ORF">FB465_2136</name>
</gene>
<dbReference type="RefSeq" id="WP_145789717.1">
    <property type="nucleotide sequence ID" value="NZ_BAAABR010000089.1"/>
</dbReference>
<dbReference type="Pfam" id="PF05133">
    <property type="entry name" value="SPP1_portal"/>
    <property type="match status" value="1"/>
</dbReference>
<dbReference type="Proteomes" id="UP000318416">
    <property type="component" value="Unassembled WGS sequence"/>
</dbReference>
<name>A0A561END3_9ACTN</name>
<accession>A0A561END3</accession>
<evidence type="ECO:0000313" key="3">
    <source>
        <dbReference type="Proteomes" id="UP000318416"/>
    </source>
</evidence>
<dbReference type="OrthoDB" id="158281at2"/>
<proteinExistence type="predicted"/>
<evidence type="ECO:0000256" key="1">
    <source>
        <dbReference type="SAM" id="MobiDB-lite"/>
    </source>
</evidence>
<dbReference type="InterPro" id="IPR021145">
    <property type="entry name" value="Portal_protein_SPP1_Gp6-like"/>
</dbReference>
<evidence type="ECO:0000313" key="2">
    <source>
        <dbReference type="EMBL" id="TWE17131.1"/>
    </source>
</evidence>
<protein>
    <submittedName>
        <fullName evidence="2">SPP1 Gp6-like portal protein</fullName>
    </submittedName>
</protein>